<dbReference type="HOGENOM" id="CLU_014032_1_0_1"/>
<feature type="coiled-coil region" evidence="2">
    <location>
        <begin position="136"/>
        <end position="177"/>
    </location>
</feature>
<dbReference type="PANTHER" id="PTHR31342">
    <property type="entry name" value="PROTEIN CHUP1, CHLOROPLASTIC"/>
    <property type="match status" value="1"/>
</dbReference>
<evidence type="ECO:0000313" key="5">
    <source>
        <dbReference type="Proteomes" id="UP000017836"/>
    </source>
</evidence>
<evidence type="ECO:0000256" key="3">
    <source>
        <dbReference type="SAM" id="MobiDB-lite"/>
    </source>
</evidence>
<name>W1P4Y9_AMBTC</name>
<dbReference type="PANTHER" id="PTHR31342:SF43">
    <property type="entry name" value="F11A17.16"/>
    <property type="match status" value="1"/>
</dbReference>
<dbReference type="Proteomes" id="UP000017836">
    <property type="component" value="Unassembled WGS sequence"/>
</dbReference>
<protein>
    <recommendedName>
        <fullName evidence="6">Protein CHUP1, chloroplastic</fullName>
    </recommendedName>
</protein>
<dbReference type="Gramene" id="ERN02030">
    <property type="protein sequence ID" value="ERN02030"/>
    <property type="gene ID" value="AMTR_s00045p00113980"/>
</dbReference>
<proteinExistence type="predicted"/>
<sequence length="568" mass="63617">MKQEIATESRASLFHSLTGNRTRVQKTRDTQKSGAPINGVSSGQKLRPKPVVSEPDSSAKTRKNQPKLKPFSGEEIEAHKAREMGRMRQQPVESYARLRRPRGHELKKVVDSDEEKKGLDEKGELQRKLDLSEGLVNDLHSEVAELRAQVESLQSLNQKLELQNRKVAVELAAAEAKLNSRILSANQSLDRENGFKKKSMIESVVGEIKASDQEMESPSEEVQRAEFKDIRKLIASKMEQQLGPKPMAIKQVPTPKTVQIQPKPPPICPPPPPPPPPPTQALSKKGAAMKKAPDLVEFYHLLTKREGKKDGLGSGTSSSPGVMSAHSSIIGEIQNRSSHMLAVRADVEKKGEFIKFVIKKIREMAFADMEEVLAFVDWLDTELSSLSDERAVLKHFDWPERKADAMREAAFEYRDLKRLELEVSSYEDDLCLPCETALKKMATLLDKSEQRIPRLAKLRDLVMPCYRDCKIPTAWMCDSGMVDKIKLASVKLAKKCMNRLSMELELVKHSERESAHEGLLLQGVRFAYRAHQFAGGLDAETLCAFEEIRRLAPSNCGGSRELFAGITP</sequence>
<accession>W1P4Y9</accession>
<feature type="region of interest" description="Disordered" evidence="3">
    <location>
        <begin position="1"/>
        <end position="123"/>
    </location>
</feature>
<feature type="region of interest" description="Disordered" evidence="3">
    <location>
        <begin position="257"/>
        <end position="286"/>
    </location>
</feature>
<evidence type="ECO:0000313" key="4">
    <source>
        <dbReference type="EMBL" id="ERN02030.1"/>
    </source>
</evidence>
<keyword evidence="5" id="KW-1185">Reference proteome</keyword>
<gene>
    <name evidence="4" type="ORF">AMTR_s00045p00113980</name>
</gene>
<dbReference type="GO" id="GO:0008017">
    <property type="term" value="F:microtubule binding"/>
    <property type="evidence" value="ECO:0007669"/>
    <property type="project" value="EnsemblPlants"/>
</dbReference>
<evidence type="ECO:0000256" key="1">
    <source>
        <dbReference type="ARBA" id="ARBA00023054"/>
    </source>
</evidence>
<feature type="compositionally biased region" description="Basic and acidic residues" evidence="3">
    <location>
        <begin position="76"/>
        <end position="86"/>
    </location>
</feature>
<feature type="compositionally biased region" description="Basic and acidic residues" evidence="3">
    <location>
        <begin position="103"/>
        <end position="123"/>
    </location>
</feature>
<evidence type="ECO:0000256" key="2">
    <source>
        <dbReference type="SAM" id="Coils"/>
    </source>
</evidence>
<reference evidence="5" key="1">
    <citation type="journal article" date="2013" name="Science">
        <title>The Amborella genome and the evolution of flowering plants.</title>
        <authorList>
            <consortium name="Amborella Genome Project"/>
        </authorList>
    </citation>
    <scope>NUCLEOTIDE SEQUENCE [LARGE SCALE GENOMIC DNA]</scope>
</reference>
<dbReference type="OMA" id="YQSPKFK"/>
<keyword evidence="1 2" id="KW-0175">Coiled coil</keyword>
<organism evidence="4 5">
    <name type="scientific">Amborella trichopoda</name>
    <dbReference type="NCBI Taxonomy" id="13333"/>
    <lineage>
        <taxon>Eukaryota</taxon>
        <taxon>Viridiplantae</taxon>
        <taxon>Streptophyta</taxon>
        <taxon>Embryophyta</taxon>
        <taxon>Tracheophyta</taxon>
        <taxon>Spermatophyta</taxon>
        <taxon>Magnoliopsida</taxon>
        <taxon>Amborellales</taxon>
        <taxon>Amborellaceae</taxon>
        <taxon>Amborella</taxon>
    </lineage>
</organism>
<dbReference type="OrthoDB" id="673648at2759"/>
<dbReference type="InterPro" id="IPR040265">
    <property type="entry name" value="CHUP1/IPGA1-like"/>
</dbReference>
<dbReference type="GO" id="GO:0055028">
    <property type="term" value="C:cortical microtubule"/>
    <property type="evidence" value="ECO:0000318"/>
    <property type="project" value="GO_Central"/>
</dbReference>
<dbReference type="GO" id="GO:0072699">
    <property type="term" value="P:protein localization to cortical microtubule cytoskeleton"/>
    <property type="evidence" value="ECO:0000318"/>
    <property type="project" value="GO_Central"/>
</dbReference>
<dbReference type="eggNOG" id="ENOG502QVIT">
    <property type="taxonomic scope" value="Eukaryota"/>
</dbReference>
<evidence type="ECO:0008006" key="6">
    <source>
        <dbReference type="Google" id="ProtNLM"/>
    </source>
</evidence>
<dbReference type="EMBL" id="KI394661">
    <property type="protein sequence ID" value="ERN02030.1"/>
    <property type="molecule type" value="Genomic_DNA"/>
</dbReference>
<feature type="compositionally biased region" description="Pro residues" evidence="3">
    <location>
        <begin position="262"/>
        <end position="279"/>
    </location>
</feature>
<dbReference type="KEGG" id="atr:18430130"/>
<dbReference type="AlphaFoldDB" id="W1P4Y9"/>